<evidence type="ECO:0000256" key="2">
    <source>
        <dbReference type="SAM" id="Phobius"/>
    </source>
</evidence>
<dbReference type="RefSeq" id="WP_027009171.1">
    <property type="nucleotide sequence ID" value="NZ_CP091521.1"/>
</dbReference>
<reference evidence="3 4" key="1">
    <citation type="journal article" date="2022" name="Res Sq">
        <title>Evolution of multicellular longitudinally dividing oral cavity symbionts (Neisseriaceae).</title>
        <authorList>
            <person name="Nyongesa S."/>
            <person name="Weber P."/>
            <person name="Bernet E."/>
            <person name="Pullido F."/>
            <person name="Nieckarz M."/>
            <person name="Delaby M."/>
            <person name="Nieves C."/>
            <person name="Viehboeck T."/>
            <person name="Krause N."/>
            <person name="Rivera-Millot A."/>
            <person name="Nakamura A."/>
            <person name="Vischer N."/>
            <person name="VanNieuwenhze M."/>
            <person name="Brun Y."/>
            <person name="Cava F."/>
            <person name="Bulgheresi S."/>
            <person name="Veyrier F."/>
        </authorList>
    </citation>
    <scope>NUCLEOTIDE SEQUENCE [LARGE SCALE GENOMIC DNA]</scope>
    <source>
        <strain evidence="3 4">17694</strain>
    </source>
</reference>
<organism evidence="3 4">
    <name type="scientific">Conchiformibius kuhniae</name>
    <dbReference type="NCBI Taxonomy" id="211502"/>
    <lineage>
        <taxon>Bacteria</taxon>
        <taxon>Pseudomonadati</taxon>
        <taxon>Pseudomonadota</taxon>
        <taxon>Betaproteobacteria</taxon>
        <taxon>Neisseriales</taxon>
        <taxon>Neisseriaceae</taxon>
        <taxon>Conchiformibius</taxon>
    </lineage>
</organism>
<keyword evidence="2" id="KW-0812">Transmembrane</keyword>
<dbReference type="KEGG" id="ckh:LVJ77_12510"/>
<feature type="transmembrane region" description="Helical" evidence="2">
    <location>
        <begin position="194"/>
        <end position="215"/>
    </location>
</feature>
<dbReference type="Proteomes" id="UP000831534">
    <property type="component" value="Chromosome"/>
</dbReference>
<accession>A0ABD8B776</accession>
<keyword evidence="2" id="KW-1133">Transmembrane helix</keyword>
<protein>
    <submittedName>
        <fullName evidence="3">Uncharacterized protein</fullName>
    </submittedName>
</protein>
<gene>
    <name evidence="3" type="ORF">LVJ77_12510</name>
</gene>
<keyword evidence="2" id="KW-0472">Membrane</keyword>
<feature type="transmembrane region" description="Helical" evidence="2">
    <location>
        <begin position="45"/>
        <end position="63"/>
    </location>
</feature>
<feature type="transmembrane region" description="Helical" evidence="2">
    <location>
        <begin position="119"/>
        <end position="144"/>
    </location>
</feature>
<dbReference type="EMBL" id="CP091521">
    <property type="protein sequence ID" value="XHH49815.1"/>
    <property type="molecule type" value="Genomic_DNA"/>
</dbReference>
<feature type="transmembrane region" description="Helical" evidence="2">
    <location>
        <begin position="227"/>
        <end position="251"/>
    </location>
</feature>
<feature type="transmembrane region" description="Helical" evidence="2">
    <location>
        <begin position="70"/>
        <end position="91"/>
    </location>
</feature>
<feature type="transmembrane region" description="Helical" evidence="2">
    <location>
        <begin position="151"/>
        <end position="174"/>
    </location>
</feature>
<proteinExistence type="predicted"/>
<evidence type="ECO:0000313" key="3">
    <source>
        <dbReference type="EMBL" id="XHH49815.1"/>
    </source>
</evidence>
<name>A0ABD8B776_9NEIS</name>
<sequence>MEQGGFGSKGMWHGGWTLRQQAAVRPMWGGGTWLWRGMCLLGRHWGRWLGLGLCAAAAFAGMWQAAQQTIAVLFLMPLLVLMLGGGVLYAASMRELEGMPPQLGHLFATLASDNYVNLLILYLLLVGVSFGVGAPAGAVLSALYRDNPAALLLPLALVWVLRMLLWFTPALVFLQGENPFRAMRLSARTVLGNVLPMTVLMTLQGALVAGAVAAVQWVQTAGAGRLAVAAAVLAAFVLFQVWNALCCYAAYRDVWFEQDAPPPPKVRQPVDDLPEQPQPIQKFCKNKASSRNRRGGGRRCRETA</sequence>
<dbReference type="AlphaFoldDB" id="A0ABD8B776"/>
<keyword evidence="4" id="KW-1185">Reference proteome</keyword>
<evidence type="ECO:0000256" key="1">
    <source>
        <dbReference type="SAM" id="MobiDB-lite"/>
    </source>
</evidence>
<feature type="compositionally biased region" description="Basic residues" evidence="1">
    <location>
        <begin position="284"/>
        <end position="298"/>
    </location>
</feature>
<feature type="region of interest" description="Disordered" evidence="1">
    <location>
        <begin position="262"/>
        <end position="304"/>
    </location>
</feature>
<evidence type="ECO:0000313" key="4">
    <source>
        <dbReference type="Proteomes" id="UP000831534"/>
    </source>
</evidence>